<dbReference type="RefSeq" id="WP_159361264.1">
    <property type="nucleotide sequence ID" value="NZ_CP047394.1"/>
</dbReference>
<dbReference type="SUPFAM" id="SSF56112">
    <property type="entry name" value="Protein kinase-like (PK-like)"/>
    <property type="match status" value="1"/>
</dbReference>
<dbReference type="InterPro" id="IPR011009">
    <property type="entry name" value="Kinase-like_dom_sf"/>
</dbReference>
<dbReference type="Proteomes" id="UP000465062">
    <property type="component" value="Chromosome"/>
</dbReference>
<dbReference type="AlphaFoldDB" id="A0A6I6UC35"/>
<sequence length="363" mass="41319">MLKSFLTTTTLTEQELINQALKNGGIKPISSDSEITRLGEGAWHYAYLIEAEQLVLRIPKRIAYEKEVVFNKDELTADYAGTKAFYEHANRTGKGMCPAHYEYCISEELTYTIETYVGKSVGLAGQTPDQSKRYGRELGEFFLALGELASPIPGIGYITVGEHGEIKGQYEGDLSAFIQEETGEYREEWESLLVSSYSFDKEKVKSTGDELFAARSVEREKLVLTNQDTSPENMIFTSSGIKMIDPFPIIYTGTSLAANYVFNYRTLFHALHNTKRHGKNQYHLLIPQLKASAEGFVEGYVNGSKQKWNDLNVEVYLKLITMTHEHDQLLKQESLSREQVIRYGTKAHIQERIEFLLKELEQF</sequence>
<dbReference type="KEGG" id="bvq:FHE72_03785"/>
<dbReference type="EMBL" id="CP047394">
    <property type="protein sequence ID" value="QHE60254.1"/>
    <property type="molecule type" value="Genomic_DNA"/>
</dbReference>
<organism evidence="1 2">
    <name type="scientific">Rossellomorea vietnamensis</name>
    <dbReference type="NCBI Taxonomy" id="218284"/>
    <lineage>
        <taxon>Bacteria</taxon>
        <taxon>Bacillati</taxon>
        <taxon>Bacillota</taxon>
        <taxon>Bacilli</taxon>
        <taxon>Bacillales</taxon>
        <taxon>Bacillaceae</taxon>
        <taxon>Rossellomorea</taxon>
    </lineage>
</organism>
<name>A0A6I6UC35_9BACI</name>
<protein>
    <recommendedName>
        <fullName evidence="3">Aminoglycoside phosphotransferase domain-containing protein</fullName>
    </recommendedName>
</protein>
<evidence type="ECO:0000313" key="1">
    <source>
        <dbReference type="EMBL" id="QHE60254.1"/>
    </source>
</evidence>
<evidence type="ECO:0000313" key="2">
    <source>
        <dbReference type="Proteomes" id="UP000465062"/>
    </source>
</evidence>
<accession>A0A6I6UC35</accession>
<reference evidence="1 2" key="1">
    <citation type="submission" date="2019-06" db="EMBL/GenBank/DDBJ databases">
        <title>An operon consisting of a P-type ATPase gene and a transcriptional regular gene given the different cadmium resistance in Bacillus vietamensis 151-6 and Bacillus marisflavi 151-25.</title>
        <authorList>
            <person name="Yu X."/>
        </authorList>
    </citation>
    <scope>NUCLEOTIDE SEQUENCE [LARGE SCALE GENOMIC DNA]</scope>
    <source>
        <strain evidence="1 2">151-6</strain>
    </source>
</reference>
<evidence type="ECO:0008006" key="3">
    <source>
        <dbReference type="Google" id="ProtNLM"/>
    </source>
</evidence>
<proteinExistence type="predicted"/>
<gene>
    <name evidence="1" type="ORF">FHE72_03785</name>
</gene>